<sequence>MQDYKEYEVVLLVGLGIDTTSMINVVEDIVNNIKAMEEEENVLEDGTAPPENPSPLTTPRRKSGSASGRHNFKTKRAYFN</sequence>
<gene>
    <name evidence="2" type="ORF">Sradi_4426000</name>
</gene>
<dbReference type="Gene3D" id="3.40.50.80">
    <property type="entry name" value="Nucleotide-binding domain of ferredoxin-NADP reductase (FNR) module"/>
    <property type="match status" value="1"/>
</dbReference>
<evidence type="ECO:0000256" key="1">
    <source>
        <dbReference type="SAM" id="MobiDB-lite"/>
    </source>
</evidence>
<proteinExistence type="predicted"/>
<name>A0AAW2NQ09_SESRA</name>
<feature type="compositionally biased region" description="Basic residues" evidence="1">
    <location>
        <begin position="70"/>
        <end position="80"/>
    </location>
</feature>
<accession>A0AAW2NQ09</accession>
<evidence type="ECO:0000313" key="2">
    <source>
        <dbReference type="EMBL" id="KAL0345947.1"/>
    </source>
</evidence>
<organism evidence="2">
    <name type="scientific">Sesamum radiatum</name>
    <name type="common">Black benniseed</name>
    <dbReference type="NCBI Taxonomy" id="300843"/>
    <lineage>
        <taxon>Eukaryota</taxon>
        <taxon>Viridiplantae</taxon>
        <taxon>Streptophyta</taxon>
        <taxon>Embryophyta</taxon>
        <taxon>Tracheophyta</taxon>
        <taxon>Spermatophyta</taxon>
        <taxon>Magnoliopsida</taxon>
        <taxon>eudicotyledons</taxon>
        <taxon>Gunneridae</taxon>
        <taxon>Pentapetalae</taxon>
        <taxon>asterids</taxon>
        <taxon>lamiids</taxon>
        <taxon>Lamiales</taxon>
        <taxon>Pedaliaceae</taxon>
        <taxon>Sesamum</taxon>
    </lineage>
</organism>
<dbReference type="InterPro" id="IPR039261">
    <property type="entry name" value="FNR_nucleotide-bd"/>
</dbReference>
<reference evidence="2" key="2">
    <citation type="journal article" date="2024" name="Plant">
        <title>Genomic evolution and insights into agronomic trait innovations of Sesamum species.</title>
        <authorList>
            <person name="Miao H."/>
            <person name="Wang L."/>
            <person name="Qu L."/>
            <person name="Liu H."/>
            <person name="Sun Y."/>
            <person name="Le M."/>
            <person name="Wang Q."/>
            <person name="Wei S."/>
            <person name="Zheng Y."/>
            <person name="Lin W."/>
            <person name="Duan Y."/>
            <person name="Cao H."/>
            <person name="Xiong S."/>
            <person name="Wang X."/>
            <person name="Wei L."/>
            <person name="Li C."/>
            <person name="Ma Q."/>
            <person name="Ju M."/>
            <person name="Zhao R."/>
            <person name="Li G."/>
            <person name="Mu C."/>
            <person name="Tian Q."/>
            <person name="Mei H."/>
            <person name="Zhang T."/>
            <person name="Gao T."/>
            <person name="Zhang H."/>
        </authorList>
    </citation>
    <scope>NUCLEOTIDE SEQUENCE</scope>
    <source>
        <strain evidence="2">G02</strain>
    </source>
</reference>
<feature type="region of interest" description="Disordered" evidence="1">
    <location>
        <begin position="39"/>
        <end position="80"/>
    </location>
</feature>
<dbReference type="EMBL" id="JACGWJ010000019">
    <property type="protein sequence ID" value="KAL0345947.1"/>
    <property type="molecule type" value="Genomic_DNA"/>
</dbReference>
<comment type="caution">
    <text evidence="2">The sequence shown here is derived from an EMBL/GenBank/DDBJ whole genome shotgun (WGS) entry which is preliminary data.</text>
</comment>
<dbReference type="AlphaFoldDB" id="A0AAW2NQ09"/>
<reference evidence="2" key="1">
    <citation type="submission" date="2020-06" db="EMBL/GenBank/DDBJ databases">
        <authorList>
            <person name="Li T."/>
            <person name="Hu X."/>
            <person name="Zhang T."/>
            <person name="Song X."/>
            <person name="Zhang H."/>
            <person name="Dai N."/>
            <person name="Sheng W."/>
            <person name="Hou X."/>
            <person name="Wei L."/>
        </authorList>
    </citation>
    <scope>NUCLEOTIDE SEQUENCE</scope>
    <source>
        <strain evidence="2">G02</strain>
        <tissue evidence="2">Leaf</tissue>
    </source>
</reference>
<protein>
    <submittedName>
        <fullName evidence="2">Respiratory burst oxidaseprotein C</fullName>
    </submittedName>
</protein>